<dbReference type="Proteomes" id="UP000677228">
    <property type="component" value="Unassembled WGS sequence"/>
</dbReference>
<proteinExistence type="predicted"/>
<dbReference type="EMBL" id="CAJNOK010017942">
    <property type="protein sequence ID" value="CAF1273142.1"/>
    <property type="molecule type" value="Genomic_DNA"/>
</dbReference>
<evidence type="ECO:0000313" key="1">
    <source>
        <dbReference type="EMBL" id="CAF1273142.1"/>
    </source>
</evidence>
<evidence type="ECO:0000313" key="4">
    <source>
        <dbReference type="Proteomes" id="UP000681722"/>
    </source>
</evidence>
<organism evidence="3 4">
    <name type="scientific">Didymodactylos carnosus</name>
    <dbReference type="NCBI Taxonomy" id="1234261"/>
    <lineage>
        <taxon>Eukaryota</taxon>
        <taxon>Metazoa</taxon>
        <taxon>Spiralia</taxon>
        <taxon>Gnathifera</taxon>
        <taxon>Rotifera</taxon>
        <taxon>Eurotatoria</taxon>
        <taxon>Bdelloidea</taxon>
        <taxon>Philodinida</taxon>
        <taxon>Philodinidae</taxon>
        <taxon>Didymodactylos</taxon>
    </lineage>
</organism>
<dbReference type="PANTHER" id="PTHR38696">
    <property type="entry name" value="MEDIATOR OF RNA POLYMERASE II TRANSCRIPTION SUBUNIT 13"/>
    <property type="match status" value="1"/>
</dbReference>
<sequence>MELPSYSVLFPAKTDEIQICCISLNMMDRIRLIAVPTPLVYQIRNAINNSWGQIQNERSYHGTHEFKVFGNPWIGSGDEAIRSRKLLTEMLVCMAQYGWNLVQATDVSKKDGDKDTIFFELSKLIPTSRPCLFSISFNRTDRIRVIDPPSSDIVAAVKSAIKEDWHKGIAHETDYHGSVEFKLNGNPFWADGQEAVTIRVMLAQMLSNLRHMGYKLYGSVDISHGHDGHDLESWVFRKVDENWS</sequence>
<name>A0A8S2YH29_9BILA</name>
<dbReference type="EMBL" id="CAJOBC010117087">
    <property type="protein sequence ID" value="CAF4556821.1"/>
    <property type="molecule type" value="Genomic_DNA"/>
</dbReference>
<gene>
    <name evidence="1" type="ORF">OVA965_LOCUS27282</name>
    <name evidence="3" type="ORF">SRO942_LOCUS47215</name>
    <name evidence="2" type="ORF">TMI583_LOCUS28025</name>
</gene>
<reference evidence="3" key="1">
    <citation type="submission" date="2021-02" db="EMBL/GenBank/DDBJ databases">
        <authorList>
            <person name="Nowell W R."/>
        </authorList>
    </citation>
    <scope>NUCLEOTIDE SEQUENCE</scope>
</reference>
<protein>
    <submittedName>
        <fullName evidence="3">Uncharacterized protein</fullName>
    </submittedName>
</protein>
<evidence type="ECO:0000313" key="3">
    <source>
        <dbReference type="EMBL" id="CAF4556821.1"/>
    </source>
</evidence>
<dbReference type="AlphaFoldDB" id="A0A8S2YH29"/>
<evidence type="ECO:0000313" key="2">
    <source>
        <dbReference type="EMBL" id="CAF4078414.1"/>
    </source>
</evidence>
<comment type="caution">
    <text evidence="3">The sequence shown here is derived from an EMBL/GenBank/DDBJ whole genome shotgun (WGS) entry which is preliminary data.</text>
</comment>
<dbReference type="Proteomes" id="UP000682733">
    <property type="component" value="Unassembled WGS sequence"/>
</dbReference>
<dbReference type="Proteomes" id="UP000681722">
    <property type="component" value="Unassembled WGS sequence"/>
</dbReference>
<dbReference type="PANTHER" id="PTHR38696:SF1">
    <property type="entry name" value="MEDIATOR OF RNA POLYMERASE II TRANSCRIPTION SUBUNIT 13"/>
    <property type="match status" value="1"/>
</dbReference>
<dbReference type="EMBL" id="CAJOBA010039501">
    <property type="protein sequence ID" value="CAF4078414.1"/>
    <property type="molecule type" value="Genomic_DNA"/>
</dbReference>
<accession>A0A8S2YH29</accession>
<dbReference type="OrthoDB" id="57679at2759"/>